<evidence type="ECO:0000259" key="2">
    <source>
        <dbReference type="Pfam" id="PF15609"/>
    </source>
</evidence>
<dbReference type="EMBL" id="JACOPQ010000007">
    <property type="protein sequence ID" value="MBC5737366.1"/>
    <property type="molecule type" value="Genomic_DNA"/>
</dbReference>
<protein>
    <submittedName>
        <fullName evidence="3">Phosphoribosyltransferase domain-containing protein</fullName>
    </submittedName>
</protein>
<feature type="domain" description="TRSP" evidence="1">
    <location>
        <begin position="291"/>
        <end position="392"/>
    </location>
</feature>
<sequence>MRMISYSLGDTLRLHMEVHASRFGLKPEDLFELAVRRNSKRSFLFVSRVLGKHLPIRPSALLAAGKLLALAYLGEEDTCGWADLFRGAQRPAADVWEMLECSRHTVTEADRTLFVGFAETATGLARAVADCFDGETAYISTTRLEVPGRSFLTFDESHSHARTHMLYLNPDDPFLAGCRQAVLVDDELTTGNTALRLVRQLHSAYGIRRFTLMSLLDNSAGDNRLALERELNIEIRAVSLIRGRISGVEEGAMPDGCLTDLRGAAGAAALLQDRRCGNLSDRFLQSAQDLAAQRARCRELAERLGPAAPDALFLGTGEFIYGPALTAFFCGGGRFHSTTQSPVRPLAGSAVTCGVCFDPPDRYSGAGYLYNVPEEPCSAAFVFSERETLRQEGLSQLASYLASRGAEKVTVCAL</sequence>
<dbReference type="Proteomes" id="UP000607645">
    <property type="component" value="Unassembled WGS sequence"/>
</dbReference>
<reference evidence="3" key="1">
    <citation type="submission" date="2020-08" db="EMBL/GenBank/DDBJ databases">
        <title>Genome public.</title>
        <authorList>
            <person name="Liu C."/>
            <person name="Sun Q."/>
        </authorList>
    </citation>
    <scope>NUCLEOTIDE SEQUENCE</scope>
    <source>
        <strain evidence="3">NSJ-52</strain>
    </source>
</reference>
<gene>
    <name evidence="3" type="ORF">H8S62_10160</name>
</gene>
<dbReference type="InterPro" id="IPR029057">
    <property type="entry name" value="PRTase-like"/>
</dbReference>
<dbReference type="GO" id="GO:0016757">
    <property type="term" value="F:glycosyltransferase activity"/>
    <property type="evidence" value="ECO:0007669"/>
    <property type="project" value="UniProtKB-KW"/>
</dbReference>
<dbReference type="InterPro" id="IPR041688">
    <property type="entry name" value="PRTase_2"/>
</dbReference>
<comment type="caution">
    <text evidence="3">The sequence shown here is derived from an EMBL/GenBank/DDBJ whole genome shotgun (WGS) entry which is preliminary data.</text>
</comment>
<keyword evidence="4" id="KW-1185">Reference proteome</keyword>
<dbReference type="Gene3D" id="3.40.50.2020">
    <property type="match status" value="1"/>
</dbReference>
<evidence type="ECO:0000313" key="4">
    <source>
        <dbReference type="Proteomes" id="UP000607645"/>
    </source>
</evidence>
<accession>A0A8J6JD90</accession>
<dbReference type="Pfam" id="PF15609">
    <property type="entry name" value="PRTase_2"/>
    <property type="match status" value="1"/>
</dbReference>
<evidence type="ECO:0000259" key="1">
    <source>
        <dbReference type="Pfam" id="PF12500"/>
    </source>
</evidence>
<keyword evidence="3" id="KW-0328">Glycosyltransferase</keyword>
<name>A0A8J6JD90_9FIRM</name>
<dbReference type="Pfam" id="PF12500">
    <property type="entry name" value="TRSP"/>
    <property type="match status" value="1"/>
</dbReference>
<keyword evidence="3" id="KW-0808">Transferase</keyword>
<dbReference type="InterPro" id="IPR011214">
    <property type="entry name" value="UCP020967"/>
</dbReference>
<dbReference type="PIRSF" id="PIRSF020967">
    <property type="entry name" value="UCP020967"/>
    <property type="match status" value="1"/>
</dbReference>
<evidence type="ECO:0000313" key="3">
    <source>
        <dbReference type="EMBL" id="MBC5737366.1"/>
    </source>
</evidence>
<dbReference type="AlphaFoldDB" id="A0A8J6JD90"/>
<dbReference type="InterPro" id="IPR022537">
    <property type="entry name" value="TRSP_dom"/>
</dbReference>
<dbReference type="InterPro" id="IPR000836">
    <property type="entry name" value="PRTase_dom"/>
</dbReference>
<feature type="domain" description="Orotate phosphoribosyltransferase-like" evidence="2">
    <location>
        <begin position="30"/>
        <end position="244"/>
    </location>
</feature>
<proteinExistence type="predicted"/>
<dbReference type="SUPFAM" id="SSF53271">
    <property type="entry name" value="PRTase-like"/>
    <property type="match status" value="1"/>
</dbReference>
<dbReference type="CDD" id="cd06223">
    <property type="entry name" value="PRTases_typeI"/>
    <property type="match status" value="1"/>
</dbReference>
<organism evidence="3 4">
    <name type="scientific">Lawsonibacter faecis</name>
    <dbReference type="NCBI Taxonomy" id="2763052"/>
    <lineage>
        <taxon>Bacteria</taxon>
        <taxon>Bacillati</taxon>
        <taxon>Bacillota</taxon>
        <taxon>Clostridia</taxon>
        <taxon>Eubacteriales</taxon>
        <taxon>Oscillospiraceae</taxon>
        <taxon>Lawsonibacter</taxon>
    </lineage>
</organism>